<dbReference type="AlphaFoldDB" id="A0A2S5RF51"/>
<dbReference type="PANTHER" id="PTHR43744">
    <property type="entry name" value="ABC TRANSPORTER PERMEASE PROTEIN MG189-RELATED-RELATED"/>
    <property type="match status" value="1"/>
</dbReference>
<dbReference type="EMBL" id="PHNE01000001">
    <property type="protein sequence ID" value="PPE05940.1"/>
    <property type="molecule type" value="Genomic_DNA"/>
</dbReference>
<keyword evidence="5 7" id="KW-1133">Transmembrane helix</keyword>
<evidence type="ECO:0000256" key="7">
    <source>
        <dbReference type="RuleBase" id="RU363032"/>
    </source>
</evidence>
<evidence type="ECO:0000256" key="6">
    <source>
        <dbReference type="ARBA" id="ARBA00023136"/>
    </source>
</evidence>
<feature type="transmembrane region" description="Helical" evidence="7">
    <location>
        <begin position="182"/>
        <end position="209"/>
    </location>
</feature>
<dbReference type="PROSITE" id="PS50928">
    <property type="entry name" value="ABC_TM1"/>
    <property type="match status" value="1"/>
</dbReference>
<feature type="transmembrane region" description="Helical" evidence="7">
    <location>
        <begin position="221"/>
        <end position="244"/>
    </location>
</feature>
<dbReference type="Proteomes" id="UP000237865">
    <property type="component" value="Unassembled WGS sequence"/>
</dbReference>
<dbReference type="PANTHER" id="PTHR43744:SF12">
    <property type="entry name" value="ABC TRANSPORTER PERMEASE PROTEIN MG189-RELATED"/>
    <property type="match status" value="1"/>
</dbReference>
<evidence type="ECO:0000256" key="1">
    <source>
        <dbReference type="ARBA" id="ARBA00004651"/>
    </source>
</evidence>
<dbReference type="RefSeq" id="WP_028126661.1">
    <property type="nucleotide sequence ID" value="NZ_PHNE01000001.1"/>
</dbReference>
<evidence type="ECO:0000256" key="2">
    <source>
        <dbReference type="ARBA" id="ARBA00022448"/>
    </source>
</evidence>
<gene>
    <name evidence="9" type="primary">ugpE</name>
    <name evidence="9" type="ORF">ELUCI_v1c02310</name>
</gene>
<dbReference type="STRING" id="1399797.GCA_000518285_00923"/>
<accession>A0A2S5RF51</accession>
<keyword evidence="2 7" id="KW-0813">Transport</keyword>
<keyword evidence="10" id="KW-1185">Reference proteome</keyword>
<dbReference type="SUPFAM" id="SSF161098">
    <property type="entry name" value="MetI-like"/>
    <property type="match status" value="1"/>
</dbReference>
<feature type="transmembrane region" description="Helical" evidence="7">
    <location>
        <begin position="376"/>
        <end position="393"/>
    </location>
</feature>
<evidence type="ECO:0000313" key="9">
    <source>
        <dbReference type="EMBL" id="PPE05940.1"/>
    </source>
</evidence>
<sequence>MTPKNNQDLTQTTLAQQLTNVNQQDNLQASRLLIKKQKHDLTVEKNHQRTLFWENKKSKASNTLIKTLISLFFSIEFFLREKFKKVRHYSFLKLVHKKKEFTSRMAGENIKSKLIMMLIRFVFLALMGVIVIFPFYWMVSIAFRSPTEINDAASGQMSLWPQTWSLEAFNMLFNNPKAELNITTAIGISFAVSITSIATQTSISLIGGFGISHLRTRANEFFVMVLLAAMMLPGEALLVGQYLIATKLDMKETFAALFVPFLGNAFTIFLFMNAFDGITDSIKKAARIDGVSDFKFFWKVALPLVKPIIFTSVLMAFITSWNSILWPQMVIIENKKLYTLPMILWNIMNSTGDPQSVWAIDLPDGGKLMDPQNLKMAASIIAIVPMFIIFVLTKKYLIRGITNKNGSKE</sequence>
<feature type="domain" description="ABC transmembrane type-1" evidence="8">
    <location>
        <begin position="186"/>
        <end position="393"/>
    </location>
</feature>
<organism evidence="9 10">
    <name type="scientific">Williamsoniiplasma lucivorax</name>
    <dbReference type="NCBI Taxonomy" id="209274"/>
    <lineage>
        <taxon>Bacteria</taxon>
        <taxon>Bacillati</taxon>
        <taxon>Mycoplasmatota</taxon>
        <taxon>Mollicutes</taxon>
        <taxon>Entomoplasmatales</taxon>
        <taxon>Williamsoniiplasma</taxon>
    </lineage>
</organism>
<comment type="caution">
    <text evidence="9">The sequence shown here is derived from an EMBL/GenBank/DDBJ whole genome shotgun (WGS) entry which is preliminary data.</text>
</comment>
<dbReference type="Pfam" id="PF00528">
    <property type="entry name" value="BPD_transp_1"/>
    <property type="match status" value="1"/>
</dbReference>
<dbReference type="InterPro" id="IPR000515">
    <property type="entry name" value="MetI-like"/>
</dbReference>
<reference evidence="9 10" key="1">
    <citation type="submission" date="2017-11" db="EMBL/GenBank/DDBJ databases">
        <title>Genome sequence of Entomoplasma lucivorax PIPN-2 (ATCC 49196).</title>
        <authorList>
            <person name="Lo W.-S."/>
            <person name="Gasparich G.E."/>
            <person name="Kuo C.-H."/>
        </authorList>
    </citation>
    <scope>NUCLEOTIDE SEQUENCE [LARGE SCALE GENOMIC DNA]</scope>
    <source>
        <strain evidence="9 10">PIPN-2</strain>
    </source>
</reference>
<evidence type="ECO:0000313" key="10">
    <source>
        <dbReference type="Proteomes" id="UP000237865"/>
    </source>
</evidence>
<dbReference type="GO" id="GO:0005886">
    <property type="term" value="C:plasma membrane"/>
    <property type="evidence" value="ECO:0007669"/>
    <property type="project" value="UniProtKB-SubCell"/>
</dbReference>
<evidence type="ECO:0000256" key="3">
    <source>
        <dbReference type="ARBA" id="ARBA00022475"/>
    </source>
</evidence>
<keyword evidence="6 7" id="KW-0472">Membrane</keyword>
<dbReference type="CDD" id="cd06261">
    <property type="entry name" value="TM_PBP2"/>
    <property type="match status" value="1"/>
</dbReference>
<proteinExistence type="inferred from homology"/>
<comment type="subcellular location">
    <subcellularLocation>
        <location evidence="1 7">Cell membrane</location>
        <topology evidence="1 7">Multi-pass membrane protein</topology>
    </subcellularLocation>
</comment>
<dbReference type="Gene3D" id="1.10.3720.10">
    <property type="entry name" value="MetI-like"/>
    <property type="match status" value="1"/>
</dbReference>
<comment type="similarity">
    <text evidence="7">Belongs to the binding-protein-dependent transport system permease family.</text>
</comment>
<evidence type="ECO:0000259" key="8">
    <source>
        <dbReference type="PROSITE" id="PS50928"/>
    </source>
</evidence>
<dbReference type="InterPro" id="IPR035906">
    <property type="entry name" value="MetI-like_sf"/>
</dbReference>
<name>A0A2S5RF51_9MOLU</name>
<protein>
    <submittedName>
        <fullName evidence="9">sn-glycerol-3-phosphate ABC transporter permease</fullName>
    </submittedName>
</protein>
<keyword evidence="4 7" id="KW-0812">Transmembrane</keyword>
<dbReference type="GO" id="GO:0055085">
    <property type="term" value="P:transmembrane transport"/>
    <property type="evidence" value="ECO:0007669"/>
    <property type="project" value="InterPro"/>
</dbReference>
<feature type="transmembrane region" description="Helical" evidence="7">
    <location>
        <begin position="256"/>
        <end position="275"/>
    </location>
</feature>
<keyword evidence="3" id="KW-1003">Cell membrane</keyword>
<evidence type="ECO:0000256" key="4">
    <source>
        <dbReference type="ARBA" id="ARBA00022692"/>
    </source>
</evidence>
<feature type="transmembrane region" description="Helical" evidence="7">
    <location>
        <begin position="114"/>
        <end position="137"/>
    </location>
</feature>
<feature type="transmembrane region" description="Helical" evidence="7">
    <location>
        <begin position="296"/>
        <end position="318"/>
    </location>
</feature>
<evidence type="ECO:0000256" key="5">
    <source>
        <dbReference type="ARBA" id="ARBA00022989"/>
    </source>
</evidence>